<dbReference type="SMART" id="SM00382">
    <property type="entry name" value="AAA"/>
    <property type="match status" value="2"/>
</dbReference>
<dbReference type="Gene3D" id="1.20.140.100">
    <property type="entry name" value="Dynein heavy chain, N-terminal domain 2"/>
    <property type="match status" value="1"/>
</dbReference>
<evidence type="ECO:0000256" key="10">
    <source>
        <dbReference type="ARBA" id="ARBA00023069"/>
    </source>
</evidence>
<comment type="caution">
    <text evidence="16">The sequence shown here is derived from an EMBL/GenBank/DDBJ whole genome shotgun (WGS) entry which is preliminary data.</text>
</comment>
<evidence type="ECO:0000256" key="13">
    <source>
        <dbReference type="ARBA" id="ARBA00023273"/>
    </source>
</evidence>
<dbReference type="FunFam" id="1.10.8.710:FF:000001">
    <property type="entry name" value="Dynein axonemal heavy chain 2"/>
    <property type="match status" value="1"/>
</dbReference>
<dbReference type="InterPro" id="IPR043157">
    <property type="entry name" value="Dynein_AAA1S"/>
</dbReference>
<dbReference type="PANTHER" id="PTHR45703:SF32">
    <property type="entry name" value="DYNEINS HEAVY CHAIN"/>
    <property type="match status" value="1"/>
</dbReference>
<keyword evidence="5" id="KW-0677">Repeat</keyword>
<gene>
    <name evidence="16" type="ORF">HW555_004783</name>
</gene>
<evidence type="ECO:0000256" key="5">
    <source>
        <dbReference type="ARBA" id="ARBA00022737"/>
    </source>
</evidence>
<dbReference type="InterPro" id="IPR013594">
    <property type="entry name" value="Dynein_heavy_tail"/>
</dbReference>
<dbReference type="FunFam" id="3.40.50.300:FF:000044">
    <property type="entry name" value="Dynein heavy chain 5, axonemal"/>
    <property type="match status" value="1"/>
</dbReference>
<sequence length="3004" mass="347979">FRFKEVSRASLSACPLHSSLVPPASSIHEHAVSSDQCAADQPHAADKGRSLPVRALQQHGYEAQSSSVMELHAQHHPQTGVVAEDDHAQGDDELGNEQRAQHSGQPRAPVSTEREHAPRHPTFCSTMLAVILISMAEEEKEKPEEFVKIVPSMVKRPKIAWSDDLSHDSEEDRERERLAQLERELEQTPVKPIYEPEELKKLVDYVVRMTTIFDLRPEDWTEETRDQIENWFLEPKNLILCIYFKGDKLKASHDIPLTPVYDLTYFIRPPDFVFKAETFHDDIVFGTFRDSIESNVINMMEYVYAPYFFAITTWPDSVKSEFCTHIHTFLAKLTDMYYKMLGLTVLYIPREGQNLSFEKASADRELVKRLEGVVVYWTHQIKSCLEDTAFVASQKELLCPSDEYDFWIYRHENLNALLHQLKNPAVKHITKILVTTHSTFIHQFQTLCEEIVRKVREATSNIEFLQIIKQPCAVLECVVDPDEIAKHIPNIINLFRFIWMESPTYNSETRITNLFKALSNQIIILCRNYIKLDDLFDGKTIKALGEFSKCIDCCKKYREIYDVMAEAHNEENPNSWELDTGSIFNYIDSFIQRCFDMLDVCNCMIIFGRINEYETISKPCFGGARGEQFEAKCEKIERMFFSALLDVKGVVNTILDVQAPSWYDDILAFRTVIKDIEIIIENLVDTVFEGVNHVEEAVVALYSLNNYSKRKNLKRVFRRKTSEMWSMFSEEVQESKKDMVSTRSHYPADMPSYAGRASVLKMRKNRLLYLKNVMTDASAWLLPCSSSEDVIMHVNRLMGAIDVAIRELWIAWTHNLDENCGAGLNKTLMRKSPDNPGLLECNIDVSTVNYVYESVLAVVKGYNKILESLSDEERLLFRPLIMACEKKVQPGITKLTWTSTMSDAYIADCVTQIGELQDFLTTYKNCNVNLVKIMEKICDTPFVEFDIYNVFEIKVLRQEIRKMENAAMDSVLEMYKLIVIYLVIVYEGFEAHITQMAEHWIKYVRRFDILLEDALRLGIKSTMQNMYKCVHGDGTMAPSPLLKMDLYLVGKNITYIPSALEIRDTFTTVLEEIVHIMSTIPRLYQKLSLPAAGLKMFFEVVALDQDCNKLQKLINEEIDYNIELVIEHLTMWDPYKHIWTVEKDDFLTKYRNEKHTAQEFDDLIINYSNLANSIQIQETVNQIHFITLNSSELKKSIISHCIIWQTKLGELLRTITEADIDVVYNYVEKSSEEAMKVPKDLKELQVSIETYDRLISELIQMEKTFPPITDQMLTLAKFEVELGSDMTTRHENIPVLWEQYLSVLEEAKKNLEANKDKFKTGLLDQAEVFKEAAKEFCEEFYKTAPVTSESTGKEALAQLKAFRDQLNALRAQEQAIRDGLAVFNLTTPVNLDLLKMEKELEKLEEVWGLVNQWEESWEKYKNQTFWEMETDEMEENVMYLFRNLNKLSRQLKEKNWEIIDTTRIKVDAFRRTLPLIGDLKNPCMRERHWDRIKTLMGVEFDQNSEDFKLDLIMKLNFQAYAEEISEISNAATMELNIENGLKAIREVWKSTTFEMQHHKGDIYKIKTVDDVMQFLEDHQVQLSSMKSTKYVEPFIKEVDYWEKSLGYISLQVQRRYLYLETIFTGEDIRKQLPAEVLVFDALTADWTEITASMHAGKNAIEACIYKPQPYLFNKLNQMVDNLDGILRALEKYLETKRQLFPRFYFISNDDMLEILGNSKKPSLIQVHLKKLFDNVTRIRIEKTKVIDFIEAPMTFDPIKIYCKRNLLKLQQSRNNAKYQDKDLRTFKSVHRIACCKAIYSHNWNKLLYLLKKCPPWEHNWKDVNEAALYSRALLILIMYHPTSQALGLLNDYLHLVWSCRSDDVKKAVLKILLTLPEKIHVAKAMTSEDGECVEWKYNLLLDGPAEVWLQGLEHTMRVVLRDQLILTRAALRKCRYQREQWINDWPGQLGITASKIQWTSECTRTLCRCEIMKEKKPLKKLRKKQNQILTTLQMMSRKEISKILRAKVNALCVIEIHSRDTVDRMYKMGCMNVTAFEWFSQLKFYWDREREDCYIKQTNTNSIYTYEYIGNSGRLVITPLTDRCYITLTTALHLFRGGSPQGPAGTGKTETVKDLGRALARWVVVTNCSDGLDYKSMAKCFAGIAQSGCWGCFDEFNRINIEVLSVVAQQILAVLLALSLFQKRFTFEGFDIKLDSNCGIFITMNPGYAGRTELPDNLKSMFRPIAMCVPDSLIIAENTLFSDGFTAYKINAKKVFTLYQLAMQQLSKQEHYDFGLRSMVALLRYAGIKRRAYPNLPEQEMVILAMRDMNVARLTAKDVPLFDGIMQDIFPDVEIPTLDYDLLETAITAEMRLAGLQPVKAALHKVIQTYETKNSRHSSILLGDTNTAKSVSWKMLAATLTRLNREKQPGFDVVHTFPMNPKALTLGELYGEYNLATGEWKDGVLSSIMRTVCQVDAIWIENLNSVMDDNKLLTLVNSERISMPSQVTLLIETLDLAVASPATVSRNGMVYNDYKDWGWWPFVNSWLETIETPEYRDVLRRLFVSILTPVLELKRVSLREGESVRGQELTGVRAMCRLLGRQPDPAPAAGQDNADIEGISKMRFLFAMIWSVCATLEEESRRKLDNWIREHEGIFPLKDTVYDYYVDERLAQFKPWEEQLPDNWRFNPNAGFHMILVPTMEFIRIQIIALDMLKAGYGVLIGGPTGTGKTYLIQGTLTSLDPSKYSTQVINMSAQTTAANVQDIIEARLEKRTKGNYVPAGGKKMIAFMDDINMPVRDYYGSQPPLELVRLWHDYGYWFDRAKQWRKNVKVGSKLSTKLLFNFCHKRWLHFGVVEFYMYFTKTVTIKEKCLPWITENIKFMMNLRDRAYKQVNINNNISYPKTLWKNLKSTLLPSRNDMDLPPHFNDPDKINENFLNVPETNFCTESSSLTNIFGAGKTVLIATIDMFNNVVAKLLPTPSKMHYLFNLRDISKIFQYIFHDSYSCGCPIDKEIFNRQRKMKEER</sequence>
<dbReference type="InterPro" id="IPR026983">
    <property type="entry name" value="DHC"/>
</dbReference>
<dbReference type="InterPro" id="IPR013602">
    <property type="entry name" value="Dynein_heavy_linker"/>
</dbReference>
<dbReference type="InterPro" id="IPR041589">
    <property type="entry name" value="DNAH3_AAA_lid_1"/>
</dbReference>
<evidence type="ECO:0000259" key="15">
    <source>
        <dbReference type="SMART" id="SM00382"/>
    </source>
</evidence>
<dbReference type="Gene3D" id="3.40.50.300">
    <property type="entry name" value="P-loop containing nucleotide triphosphate hydrolases"/>
    <property type="match status" value="3"/>
</dbReference>
<evidence type="ECO:0000256" key="2">
    <source>
        <dbReference type="ARBA" id="ARBA00008887"/>
    </source>
</evidence>
<keyword evidence="17" id="KW-1185">Reference proteome</keyword>
<dbReference type="Gene3D" id="1.20.58.1120">
    <property type="match status" value="1"/>
</dbReference>
<dbReference type="CDD" id="cd00009">
    <property type="entry name" value="AAA"/>
    <property type="match status" value="1"/>
</dbReference>
<evidence type="ECO:0000256" key="3">
    <source>
        <dbReference type="ARBA" id="ARBA00022490"/>
    </source>
</evidence>
<evidence type="ECO:0000256" key="4">
    <source>
        <dbReference type="ARBA" id="ARBA00022701"/>
    </source>
</evidence>
<dbReference type="Pfam" id="PF25007">
    <property type="entry name" value="DYH2-5-8_CC"/>
    <property type="match status" value="1"/>
</dbReference>
<keyword evidence="10" id="KW-0969">Cilium</keyword>
<dbReference type="GO" id="GO:0030286">
    <property type="term" value="C:dynein complex"/>
    <property type="evidence" value="ECO:0007669"/>
    <property type="project" value="UniProtKB-KW"/>
</dbReference>
<keyword evidence="8" id="KW-0243">Dynein</keyword>
<dbReference type="Gene3D" id="3.20.180.20">
    <property type="entry name" value="Dynein heavy chain, N-terminal domain 2"/>
    <property type="match status" value="1"/>
</dbReference>
<dbReference type="FunFam" id="1.10.287.2620:FF:000002">
    <property type="entry name" value="Dynein heavy chain 2, axonemal"/>
    <property type="match status" value="1"/>
</dbReference>
<evidence type="ECO:0000256" key="1">
    <source>
        <dbReference type="ARBA" id="ARBA00004430"/>
    </source>
</evidence>
<evidence type="ECO:0000256" key="12">
    <source>
        <dbReference type="ARBA" id="ARBA00023212"/>
    </source>
</evidence>
<dbReference type="Pfam" id="PF08393">
    <property type="entry name" value="DHC_N2"/>
    <property type="match status" value="1"/>
</dbReference>
<dbReference type="PANTHER" id="PTHR45703">
    <property type="entry name" value="DYNEIN HEAVY CHAIN"/>
    <property type="match status" value="1"/>
</dbReference>
<dbReference type="InterPro" id="IPR027417">
    <property type="entry name" value="P-loop_NTPase"/>
</dbReference>
<keyword evidence="9" id="KW-0175">Coiled coil</keyword>
<keyword evidence="7" id="KW-0067">ATP-binding</keyword>
<evidence type="ECO:0000256" key="7">
    <source>
        <dbReference type="ARBA" id="ARBA00022840"/>
    </source>
</evidence>
<dbReference type="Proteomes" id="UP000648187">
    <property type="component" value="Unassembled WGS sequence"/>
</dbReference>
<dbReference type="Pfam" id="PF17857">
    <property type="entry name" value="AAA_lid_1"/>
    <property type="match status" value="1"/>
</dbReference>
<organism evidence="16 17">
    <name type="scientific">Spodoptera exigua</name>
    <name type="common">Beet armyworm</name>
    <name type="synonym">Noctua fulgens</name>
    <dbReference type="NCBI Taxonomy" id="7107"/>
    <lineage>
        <taxon>Eukaryota</taxon>
        <taxon>Metazoa</taxon>
        <taxon>Ecdysozoa</taxon>
        <taxon>Arthropoda</taxon>
        <taxon>Hexapoda</taxon>
        <taxon>Insecta</taxon>
        <taxon>Pterygota</taxon>
        <taxon>Neoptera</taxon>
        <taxon>Endopterygota</taxon>
        <taxon>Lepidoptera</taxon>
        <taxon>Glossata</taxon>
        <taxon>Ditrysia</taxon>
        <taxon>Noctuoidea</taxon>
        <taxon>Noctuidae</taxon>
        <taxon>Amphipyrinae</taxon>
        <taxon>Spodoptera</taxon>
    </lineage>
</organism>
<keyword evidence="12" id="KW-0206">Cytoskeleton</keyword>
<evidence type="ECO:0000256" key="11">
    <source>
        <dbReference type="ARBA" id="ARBA00023175"/>
    </source>
</evidence>
<dbReference type="GO" id="GO:0045505">
    <property type="term" value="F:dynein intermediate chain binding"/>
    <property type="evidence" value="ECO:0007669"/>
    <property type="project" value="InterPro"/>
</dbReference>
<comment type="similarity">
    <text evidence="2">Belongs to the dynein heavy chain family.</text>
</comment>
<dbReference type="GO" id="GO:0005930">
    <property type="term" value="C:axoneme"/>
    <property type="evidence" value="ECO:0007669"/>
    <property type="project" value="UniProtKB-SubCell"/>
</dbReference>
<dbReference type="InterPro" id="IPR041466">
    <property type="entry name" value="Dynein_AAA5_ext"/>
</dbReference>
<reference evidence="16" key="1">
    <citation type="submission" date="2020-08" db="EMBL/GenBank/DDBJ databases">
        <title>Spodoptera exigua strain:BAW_Kor-Di-RS1 Genome sequencing and assembly.</title>
        <authorList>
            <person name="Kim J."/>
            <person name="Nam H.Y."/>
            <person name="Kwon M."/>
            <person name="Choi J.H."/>
            <person name="Cho S.R."/>
            <person name="Kim G.-H."/>
        </authorList>
    </citation>
    <scope>NUCLEOTIDE SEQUENCE</scope>
    <source>
        <strain evidence="16">BAW_Kor-Di-RS1</strain>
        <tissue evidence="16">Whole-body</tissue>
    </source>
</reference>
<evidence type="ECO:0000313" key="16">
    <source>
        <dbReference type="EMBL" id="KAF9418353.1"/>
    </source>
</evidence>
<feature type="non-terminal residue" evidence="16">
    <location>
        <position position="1"/>
    </location>
</feature>
<evidence type="ECO:0000256" key="9">
    <source>
        <dbReference type="ARBA" id="ARBA00023054"/>
    </source>
</evidence>
<dbReference type="GO" id="GO:0051959">
    <property type="term" value="F:dynein light intermediate chain binding"/>
    <property type="evidence" value="ECO:0007669"/>
    <property type="project" value="InterPro"/>
</dbReference>
<dbReference type="InterPro" id="IPR035699">
    <property type="entry name" value="AAA_6"/>
</dbReference>
<comment type="subcellular location">
    <subcellularLocation>
        <location evidence="1">Cytoplasm</location>
        <location evidence="1">Cytoskeleton</location>
        <location evidence="1">Cilium axoneme</location>
    </subcellularLocation>
</comment>
<dbReference type="InterPro" id="IPR042222">
    <property type="entry name" value="Dynein_2_N"/>
</dbReference>
<dbReference type="Gene3D" id="1.10.287.2620">
    <property type="match status" value="1"/>
</dbReference>
<dbReference type="Gene3D" id="1.10.472.130">
    <property type="match status" value="1"/>
</dbReference>
<dbReference type="Gene3D" id="1.10.8.710">
    <property type="match status" value="1"/>
</dbReference>
<proteinExistence type="inferred from homology"/>
<dbReference type="Pfam" id="PF17852">
    <property type="entry name" value="Dynein_AAA_lid"/>
    <property type="match status" value="1"/>
</dbReference>
<keyword evidence="3" id="KW-0963">Cytoplasm</keyword>
<evidence type="ECO:0000256" key="6">
    <source>
        <dbReference type="ARBA" id="ARBA00022741"/>
    </source>
</evidence>
<dbReference type="Pfam" id="PF08385">
    <property type="entry name" value="DHC_N1"/>
    <property type="match status" value="1"/>
</dbReference>
<protein>
    <recommendedName>
        <fullName evidence="15">AAA+ ATPase domain-containing protein</fullName>
    </recommendedName>
</protein>
<accession>A0A835GL08</accession>
<dbReference type="InterPro" id="IPR003593">
    <property type="entry name" value="AAA+_ATPase"/>
</dbReference>
<dbReference type="InterPro" id="IPR056759">
    <property type="entry name" value="DYH2-5-8_CC"/>
</dbReference>
<dbReference type="Pfam" id="PF12775">
    <property type="entry name" value="AAA_7"/>
    <property type="match status" value="1"/>
</dbReference>
<keyword evidence="4" id="KW-0493">Microtubule</keyword>
<dbReference type="GO" id="GO:0005524">
    <property type="term" value="F:ATP binding"/>
    <property type="evidence" value="ECO:0007669"/>
    <property type="project" value="UniProtKB-KW"/>
</dbReference>
<dbReference type="GO" id="GO:0005874">
    <property type="term" value="C:microtubule"/>
    <property type="evidence" value="ECO:0007669"/>
    <property type="project" value="UniProtKB-KW"/>
</dbReference>
<dbReference type="Pfam" id="PF12774">
    <property type="entry name" value="AAA_6"/>
    <property type="match status" value="1"/>
</dbReference>
<feature type="region of interest" description="Disordered" evidence="14">
    <location>
        <begin position="59"/>
        <end position="118"/>
    </location>
</feature>
<dbReference type="Gene3D" id="1.20.920.30">
    <property type="match status" value="1"/>
</dbReference>
<evidence type="ECO:0000256" key="14">
    <source>
        <dbReference type="SAM" id="MobiDB-lite"/>
    </source>
</evidence>
<dbReference type="SUPFAM" id="SSF52540">
    <property type="entry name" value="P-loop containing nucleoside triphosphate hydrolases"/>
    <property type="match status" value="3"/>
</dbReference>
<feature type="domain" description="AAA+ ATPase" evidence="15">
    <location>
        <begin position="2096"/>
        <end position="2232"/>
    </location>
</feature>
<name>A0A835GL08_SPOEX</name>
<keyword evidence="13" id="KW-0966">Cell projection</keyword>
<dbReference type="GO" id="GO:0031514">
    <property type="term" value="C:motile cilium"/>
    <property type="evidence" value="ECO:0007669"/>
    <property type="project" value="UniProtKB-ARBA"/>
</dbReference>
<evidence type="ECO:0000256" key="8">
    <source>
        <dbReference type="ARBA" id="ARBA00023017"/>
    </source>
</evidence>
<dbReference type="InterPro" id="IPR042228">
    <property type="entry name" value="Dynein_linker_3"/>
</dbReference>
<keyword evidence="11" id="KW-0505">Motor protein</keyword>
<evidence type="ECO:0000313" key="17">
    <source>
        <dbReference type="Proteomes" id="UP000648187"/>
    </source>
</evidence>
<keyword evidence="6" id="KW-0547">Nucleotide-binding</keyword>
<dbReference type="FunFam" id="1.20.58.1120:FF:000001">
    <property type="entry name" value="dynein heavy chain 2, axonemal"/>
    <property type="match status" value="1"/>
</dbReference>
<feature type="domain" description="AAA+ ATPase" evidence="15">
    <location>
        <begin position="2695"/>
        <end position="2879"/>
    </location>
</feature>
<dbReference type="GO" id="GO:0007018">
    <property type="term" value="P:microtubule-based movement"/>
    <property type="evidence" value="ECO:0007669"/>
    <property type="project" value="InterPro"/>
</dbReference>
<dbReference type="EMBL" id="JACKWZ010000056">
    <property type="protein sequence ID" value="KAF9418353.1"/>
    <property type="molecule type" value="Genomic_DNA"/>
</dbReference>